<proteinExistence type="predicted"/>
<dbReference type="EMBL" id="CANTUO010000001">
    <property type="protein sequence ID" value="CAI5756037.1"/>
    <property type="molecule type" value="Genomic_DNA"/>
</dbReference>
<accession>A0A9W4TT05</accession>
<keyword evidence="2" id="KW-0472">Membrane</keyword>
<dbReference type="Pfam" id="PF10230">
    <property type="entry name" value="LIDHydrolase"/>
    <property type="match status" value="1"/>
</dbReference>
<reference evidence="3" key="1">
    <citation type="submission" date="2022-12" db="EMBL/GenBank/DDBJ databases">
        <authorList>
            <person name="Brejova B."/>
        </authorList>
    </citation>
    <scope>NUCLEOTIDE SEQUENCE</scope>
</reference>
<dbReference type="GO" id="GO:0016298">
    <property type="term" value="F:lipase activity"/>
    <property type="evidence" value="ECO:0007669"/>
    <property type="project" value="InterPro"/>
</dbReference>
<evidence type="ECO:0000313" key="3">
    <source>
        <dbReference type="EMBL" id="CAI5756037.1"/>
    </source>
</evidence>
<evidence type="ECO:0000256" key="1">
    <source>
        <dbReference type="ARBA" id="ARBA00022801"/>
    </source>
</evidence>
<dbReference type="PANTHER" id="PTHR13390:SF0">
    <property type="entry name" value="LIPID DROPLET-ASSOCIATED HYDROLASE"/>
    <property type="match status" value="1"/>
</dbReference>
<dbReference type="InterPro" id="IPR019363">
    <property type="entry name" value="LDAH"/>
</dbReference>
<dbReference type="Proteomes" id="UP001152885">
    <property type="component" value="Unassembled WGS sequence"/>
</dbReference>
<comment type="caution">
    <text evidence="3">The sequence shown here is derived from an EMBL/GenBank/DDBJ whole genome shotgun (WGS) entry which is preliminary data.</text>
</comment>
<keyword evidence="2" id="KW-0812">Transmembrane</keyword>
<protein>
    <submittedName>
        <fullName evidence="3">Uncharacterized protein</fullName>
    </submittedName>
</protein>
<dbReference type="AlphaFoldDB" id="A0A9W4TT05"/>
<evidence type="ECO:0000256" key="2">
    <source>
        <dbReference type="SAM" id="Phobius"/>
    </source>
</evidence>
<dbReference type="OrthoDB" id="448051at2759"/>
<sequence>MSITYLNTTPKTPVYHKLPISISNTSKFLIFIPGNPGLVNFYLTYLDLLQLHYKDFEILCIGHAGFAPKLCYDTYDVKYQINHKVQILKNLIIEKNQVGITPEFFFLSHSVGSYVIQRTIKLLYEDSSINEKFKIIFSGFITPTIYDIKSSSSGIKLSKMMSYHIPIIYLALIFKFLVNLLLPDNLIRKILHYQLITTKSNLIADVEPGTNLGFENSVDGGYNLIKHSNIINQALTMAQEEMTVIDKKEEINDWYFQNTKFVKWCFFANEDHWVSESSRSHLYSKYKDGINVEFEICKNEAQPISHSFCVTQSKEFAEITIDRINKYTNID</sequence>
<keyword evidence="1" id="KW-0378">Hydrolase</keyword>
<name>A0A9W4TT05_9ASCO</name>
<feature type="transmembrane region" description="Helical" evidence="2">
    <location>
        <begin position="163"/>
        <end position="182"/>
    </location>
</feature>
<keyword evidence="2" id="KW-1133">Transmembrane helix</keyword>
<dbReference type="PANTHER" id="PTHR13390">
    <property type="entry name" value="LIPASE"/>
    <property type="match status" value="1"/>
</dbReference>
<evidence type="ECO:0000313" key="4">
    <source>
        <dbReference type="Proteomes" id="UP001152885"/>
    </source>
</evidence>
<dbReference type="GO" id="GO:0019915">
    <property type="term" value="P:lipid storage"/>
    <property type="evidence" value="ECO:0007669"/>
    <property type="project" value="InterPro"/>
</dbReference>
<gene>
    <name evidence="3" type="ORF">CANVERA_P0555</name>
</gene>
<dbReference type="GO" id="GO:0005811">
    <property type="term" value="C:lipid droplet"/>
    <property type="evidence" value="ECO:0007669"/>
    <property type="project" value="InterPro"/>
</dbReference>
<organism evidence="3 4">
    <name type="scientific">Candida verbasci</name>
    <dbReference type="NCBI Taxonomy" id="1227364"/>
    <lineage>
        <taxon>Eukaryota</taxon>
        <taxon>Fungi</taxon>
        <taxon>Dikarya</taxon>
        <taxon>Ascomycota</taxon>
        <taxon>Saccharomycotina</taxon>
        <taxon>Pichiomycetes</taxon>
        <taxon>Debaryomycetaceae</taxon>
        <taxon>Candida/Lodderomyces clade</taxon>
        <taxon>Candida</taxon>
    </lineage>
</organism>
<keyword evidence="4" id="KW-1185">Reference proteome</keyword>